<evidence type="ECO:0000313" key="2">
    <source>
        <dbReference type="EMBL" id="SDD91031.1"/>
    </source>
</evidence>
<organism evidence="2 3">
    <name type="scientific">Natrinema hispanicum</name>
    <dbReference type="NCBI Taxonomy" id="392421"/>
    <lineage>
        <taxon>Archaea</taxon>
        <taxon>Methanobacteriati</taxon>
        <taxon>Methanobacteriota</taxon>
        <taxon>Stenosarchaea group</taxon>
        <taxon>Halobacteria</taxon>
        <taxon>Halobacteriales</taxon>
        <taxon>Natrialbaceae</taxon>
        <taxon>Natrinema</taxon>
    </lineage>
</organism>
<accession>A0A1G6YL59</accession>
<evidence type="ECO:0000313" key="3">
    <source>
        <dbReference type="Proteomes" id="UP000324021"/>
    </source>
</evidence>
<protein>
    <submittedName>
        <fullName evidence="2">Uncharacterized protein</fullName>
    </submittedName>
</protein>
<dbReference type="AlphaFoldDB" id="A0A1G6YL59"/>
<gene>
    <name evidence="2" type="ORF">SAMN05192552_10695</name>
</gene>
<name>A0A1G6YL59_9EURY</name>
<keyword evidence="1" id="KW-0175">Coiled coil</keyword>
<feature type="coiled-coil region" evidence="1">
    <location>
        <begin position="6"/>
        <end position="63"/>
    </location>
</feature>
<dbReference type="RefSeq" id="WP_149782686.1">
    <property type="nucleotide sequence ID" value="NZ_FMZP01000069.1"/>
</dbReference>
<sequence length="67" mass="7763">MSESDTNELLQALEYAEDQLADAEDVVWNVSTELCDEETEQSLDELVEELWRIQNRITEVKETASEE</sequence>
<dbReference type="EMBL" id="FMZP01000069">
    <property type="protein sequence ID" value="SDD91031.1"/>
    <property type="molecule type" value="Genomic_DNA"/>
</dbReference>
<dbReference type="Proteomes" id="UP000324021">
    <property type="component" value="Unassembled WGS sequence"/>
</dbReference>
<evidence type="ECO:0000256" key="1">
    <source>
        <dbReference type="SAM" id="Coils"/>
    </source>
</evidence>
<reference evidence="2 3" key="1">
    <citation type="submission" date="2016-10" db="EMBL/GenBank/DDBJ databases">
        <authorList>
            <person name="Varghese N."/>
            <person name="Submissions S."/>
        </authorList>
    </citation>
    <scope>NUCLEOTIDE SEQUENCE [LARGE SCALE GENOMIC DNA]</scope>
    <source>
        <strain evidence="2 3">CDM_1</strain>
    </source>
</reference>
<proteinExistence type="predicted"/>